<keyword evidence="1" id="KW-0343">GTPase activation</keyword>
<dbReference type="InterPro" id="IPR000198">
    <property type="entry name" value="RhoGAP_dom"/>
</dbReference>
<sequence>MEKVRSLALIELTALFDQHGIALHRRKPIKKKVKECGIFEVPLQYLVQHDRLKGSNSNVPLFLQEMIRFLDHNSLTEEGILRVGGATARMKALREEIEETFNEGAFSLDGRRVHDVAGLLKQFLRELPFPLLTYEYQPTFASVENIPDRRQQLQALNLLILLLPSIHRDCLRVLLTFLSRIISYEKQNKMNLNNVSMIMAPNLFHFSSSKEMPSLREVKQAQATVNLVRMLIKYQNILWTIPGFMVMQVQKMNVQRTKELWTKERPKNKRIVDKRKSNEQKNCGQKNAELANNIIRVKAPMLNKIAMAIQLTDGMRAGDIVAKFRRRPGEDAEGHHLYEVGGNIGERCLDNDTNMKALYKVNPHAEWIIKPRSDYE</sequence>
<dbReference type="InterPro" id="IPR008936">
    <property type="entry name" value="Rho_GTPase_activation_prot"/>
</dbReference>
<dbReference type="GO" id="GO:0051056">
    <property type="term" value="P:regulation of small GTPase mediated signal transduction"/>
    <property type="evidence" value="ECO:0000318"/>
    <property type="project" value="GO_Central"/>
</dbReference>
<gene>
    <name evidence="4" type="ORF">NEMVEDRAFT_v1g113345</name>
</gene>
<evidence type="ECO:0000313" key="5">
    <source>
        <dbReference type="Proteomes" id="UP000001593"/>
    </source>
</evidence>
<proteinExistence type="predicted"/>
<dbReference type="OMA" id="SCEMISE"/>
<evidence type="ECO:0000313" key="4">
    <source>
        <dbReference type="EMBL" id="EDO38581.1"/>
    </source>
</evidence>
<dbReference type="PANTHER" id="PTHR14963">
    <property type="entry name" value="RHO GTPASE ACTIVATING PROTEIN 18,19-RELATED"/>
    <property type="match status" value="1"/>
</dbReference>
<dbReference type="GO" id="GO:0030833">
    <property type="term" value="P:regulation of actin filament polymerization"/>
    <property type="evidence" value="ECO:0000318"/>
    <property type="project" value="GO_Central"/>
</dbReference>
<dbReference type="eggNOG" id="KOG2200">
    <property type="taxonomic scope" value="Eukaryota"/>
</dbReference>
<dbReference type="GO" id="GO:0005737">
    <property type="term" value="C:cytoplasm"/>
    <property type="evidence" value="ECO:0000318"/>
    <property type="project" value="GO_Central"/>
</dbReference>
<evidence type="ECO:0000256" key="2">
    <source>
        <dbReference type="ARBA" id="ARBA00055252"/>
    </source>
</evidence>
<name>A7SCI2_NEMVE</name>
<dbReference type="FunCoup" id="A7SCI2">
    <property type="interactions" value="144"/>
</dbReference>
<dbReference type="GO" id="GO:0005096">
    <property type="term" value="F:GTPase activator activity"/>
    <property type="evidence" value="ECO:0000318"/>
    <property type="project" value="GO_Central"/>
</dbReference>
<dbReference type="PhylomeDB" id="A7SCI2"/>
<feature type="domain" description="Rho-GAP" evidence="3">
    <location>
        <begin position="41"/>
        <end position="239"/>
    </location>
</feature>
<keyword evidence="5" id="KW-1185">Reference proteome</keyword>
<dbReference type="HOGENOM" id="CLU_023268_0_0_1"/>
<dbReference type="Gene3D" id="1.10.555.10">
    <property type="entry name" value="Rho GTPase activation protein"/>
    <property type="match status" value="1"/>
</dbReference>
<comment type="function">
    <text evidence="2">GTPase activator for the Rho-type GTPases by converting them to an inactive GDP-bound state.</text>
</comment>
<accession>A7SCI2</accession>
<evidence type="ECO:0000259" key="3">
    <source>
        <dbReference type="PROSITE" id="PS50238"/>
    </source>
</evidence>
<protein>
    <recommendedName>
        <fullName evidence="3">Rho-GAP domain-containing protein</fullName>
    </recommendedName>
</protein>
<dbReference type="Pfam" id="PF25442">
    <property type="entry name" value="Ubiquitin_RHG40_C"/>
    <property type="match status" value="1"/>
</dbReference>
<dbReference type="AlphaFoldDB" id="A7SCI2"/>
<dbReference type="Pfam" id="PF00620">
    <property type="entry name" value="RhoGAP"/>
    <property type="match status" value="1"/>
</dbReference>
<dbReference type="SMART" id="SM00324">
    <property type="entry name" value="RhoGAP"/>
    <property type="match status" value="1"/>
</dbReference>
<dbReference type="InterPro" id="IPR057323">
    <property type="entry name" value="RHG40/28/18_ubiquitin"/>
</dbReference>
<dbReference type="STRING" id="45351.A7SCI2"/>
<evidence type="ECO:0000256" key="1">
    <source>
        <dbReference type="ARBA" id="ARBA00022468"/>
    </source>
</evidence>
<dbReference type="PANTHER" id="PTHR14963:SF1">
    <property type="entry name" value="RHO GTPASE-ACTIVATING PROTEIN CONUNDRUM"/>
    <property type="match status" value="1"/>
</dbReference>
<dbReference type="GO" id="GO:0007165">
    <property type="term" value="P:signal transduction"/>
    <property type="evidence" value="ECO:0007669"/>
    <property type="project" value="InterPro"/>
</dbReference>
<dbReference type="PROSITE" id="PS50238">
    <property type="entry name" value="RHOGAP"/>
    <property type="match status" value="1"/>
</dbReference>
<dbReference type="Proteomes" id="UP000001593">
    <property type="component" value="Unassembled WGS sequence"/>
</dbReference>
<dbReference type="EMBL" id="DS469623">
    <property type="protein sequence ID" value="EDO38581.1"/>
    <property type="molecule type" value="Genomic_DNA"/>
</dbReference>
<dbReference type="InParanoid" id="A7SCI2"/>
<dbReference type="FunFam" id="1.10.555.10:FF:000018">
    <property type="entry name" value="Rho GTPase activating protein 28"/>
    <property type="match status" value="1"/>
</dbReference>
<organism evidence="4 5">
    <name type="scientific">Nematostella vectensis</name>
    <name type="common">Starlet sea anemone</name>
    <dbReference type="NCBI Taxonomy" id="45351"/>
    <lineage>
        <taxon>Eukaryota</taxon>
        <taxon>Metazoa</taxon>
        <taxon>Cnidaria</taxon>
        <taxon>Anthozoa</taxon>
        <taxon>Hexacorallia</taxon>
        <taxon>Actiniaria</taxon>
        <taxon>Edwardsiidae</taxon>
        <taxon>Nematostella</taxon>
    </lineage>
</organism>
<reference evidence="4 5" key="1">
    <citation type="journal article" date="2007" name="Science">
        <title>Sea anemone genome reveals ancestral eumetazoan gene repertoire and genomic organization.</title>
        <authorList>
            <person name="Putnam N.H."/>
            <person name="Srivastava M."/>
            <person name="Hellsten U."/>
            <person name="Dirks B."/>
            <person name="Chapman J."/>
            <person name="Salamov A."/>
            <person name="Terry A."/>
            <person name="Shapiro H."/>
            <person name="Lindquist E."/>
            <person name="Kapitonov V.V."/>
            <person name="Jurka J."/>
            <person name="Genikhovich G."/>
            <person name="Grigoriev I.V."/>
            <person name="Lucas S.M."/>
            <person name="Steele R.E."/>
            <person name="Finnerty J.R."/>
            <person name="Technau U."/>
            <person name="Martindale M.Q."/>
            <person name="Rokhsar D.S."/>
        </authorList>
    </citation>
    <scope>NUCLEOTIDE SEQUENCE [LARGE SCALE GENOMIC DNA]</scope>
    <source>
        <strain evidence="5">CH2 X CH6</strain>
    </source>
</reference>
<dbReference type="SUPFAM" id="SSF48350">
    <property type="entry name" value="GTPase activation domain, GAP"/>
    <property type="match status" value="1"/>
</dbReference>